<dbReference type="EMBL" id="KZ370824">
    <property type="protein sequence ID" value="PIO57952.1"/>
    <property type="molecule type" value="Genomic_DNA"/>
</dbReference>
<proteinExistence type="predicted"/>
<evidence type="ECO:0000313" key="1">
    <source>
        <dbReference type="EMBL" id="PIO57952.1"/>
    </source>
</evidence>
<accession>A0A2G9TKB7</accession>
<gene>
    <name evidence="1" type="ORF">TELCIR_20627</name>
</gene>
<sequence>MRGRTVSPINKSAWKSASYVQINIYDASLKGLREDGVDIKHMLQHTGYRCVIMEVPILPYNLHSSAVKPSTRRVKSFGGFYDYPENDDECDSSEVAIKNETSTATTLVNSFAVGSADERRKGPLTSTPITEKHGGCFDDFIFGSSCRGSQKLIDLNSVKT</sequence>
<organism evidence="1 2">
    <name type="scientific">Teladorsagia circumcincta</name>
    <name type="common">Brown stomach worm</name>
    <name type="synonym">Ostertagia circumcincta</name>
    <dbReference type="NCBI Taxonomy" id="45464"/>
    <lineage>
        <taxon>Eukaryota</taxon>
        <taxon>Metazoa</taxon>
        <taxon>Ecdysozoa</taxon>
        <taxon>Nematoda</taxon>
        <taxon>Chromadorea</taxon>
        <taxon>Rhabditida</taxon>
        <taxon>Rhabditina</taxon>
        <taxon>Rhabditomorpha</taxon>
        <taxon>Strongyloidea</taxon>
        <taxon>Trichostrongylidae</taxon>
        <taxon>Teladorsagia</taxon>
    </lineage>
</organism>
<evidence type="ECO:0000313" key="2">
    <source>
        <dbReference type="Proteomes" id="UP000230423"/>
    </source>
</evidence>
<dbReference type="AlphaFoldDB" id="A0A2G9TKB7"/>
<reference evidence="1 2" key="1">
    <citation type="submission" date="2015-09" db="EMBL/GenBank/DDBJ databases">
        <title>Draft genome of the parasitic nematode Teladorsagia circumcincta isolate WARC Sus (inbred).</title>
        <authorList>
            <person name="Mitreva M."/>
        </authorList>
    </citation>
    <scope>NUCLEOTIDE SEQUENCE [LARGE SCALE GENOMIC DNA]</scope>
    <source>
        <strain evidence="1 2">S</strain>
    </source>
</reference>
<keyword evidence="2" id="KW-1185">Reference proteome</keyword>
<protein>
    <submittedName>
        <fullName evidence="1">Uncharacterized protein</fullName>
    </submittedName>
</protein>
<name>A0A2G9TKB7_TELCI</name>
<dbReference type="Proteomes" id="UP000230423">
    <property type="component" value="Unassembled WGS sequence"/>
</dbReference>
<dbReference type="OrthoDB" id="5872476at2759"/>